<name>A0ABP8PCE3_9ACTN</name>
<evidence type="ECO:0000313" key="2">
    <source>
        <dbReference type="EMBL" id="GAA4484099.1"/>
    </source>
</evidence>
<gene>
    <name evidence="2" type="ORF">GCM10023191_006720</name>
</gene>
<protein>
    <submittedName>
        <fullName evidence="2">Uncharacterized protein</fullName>
    </submittedName>
</protein>
<reference evidence="3" key="1">
    <citation type="journal article" date="2019" name="Int. J. Syst. Evol. Microbiol.">
        <title>The Global Catalogue of Microorganisms (GCM) 10K type strain sequencing project: providing services to taxonomists for standard genome sequencing and annotation.</title>
        <authorList>
            <consortium name="The Broad Institute Genomics Platform"/>
            <consortium name="The Broad Institute Genome Sequencing Center for Infectious Disease"/>
            <person name="Wu L."/>
            <person name="Ma J."/>
        </authorList>
    </citation>
    <scope>NUCLEOTIDE SEQUENCE [LARGE SCALE GENOMIC DNA]</scope>
    <source>
        <strain evidence="3">JCM 17933</strain>
    </source>
</reference>
<comment type="caution">
    <text evidence="2">The sequence shown here is derived from an EMBL/GenBank/DDBJ whole genome shotgun (WGS) entry which is preliminary data.</text>
</comment>
<feature type="compositionally biased region" description="Basic and acidic residues" evidence="1">
    <location>
        <begin position="60"/>
        <end position="71"/>
    </location>
</feature>
<proteinExistence type="predicted"/>
<dbReference type="EMBL" id="BAABHF010000009">
    <property type="protein sequence ID" value="GAA4484099.1"/>
    <property type="molecule type" value="Genomic_DNA"/>
</dbReference>
<sequence>MIALRPVASSWQNTTCSWGAPKTFVTLWLLSERTLLDAVVAALSVVPGTRPRVGMSVDRTTGDRRREHESDTVSVGVPPPAPQ</sequence>
<evidence type="ECO:0000256" key="1">
    <source>
        <dbReference type="SAM" id="MobiDB-lite"/>
    </source>
</evidence>
<feature type="region of interest" description="Disordered" evidence="1">
    <location>
        <begin position="51"/>
        <end position="83"/>
    </location>
</feature>
<keyword evidence="3" id="KW-1185">Reference proteome</keyword>
<evidence type="ECO:0000313" key="3">
    <source>
        <dbReference type="Proteomes" id="UP001500503"/>
    </source>
</evidence>
<organism evidence="2 3">
    <name type="scientific">Actinoallomurus oryzae</name>
    <dbReference type="NCBI Taxonomy" id="502180"/>
    <lineage>
        <taxon>Bacteria</taxon>
        <taxon>Bacillati</taxon>
        <taxon>Actinomycetota</taxon>
        <taxon>Actinomycetes</taxon>
        <taxon>Streptosporangiales</taxon>
        <taxon>Thermomonosporaceae</taxon>
        <taxon>Actinoallomurus</taxon>
    </lineage>
</organism>
<dbReference type="Proteomes" id="UP001500503">
    <property type="component" value="Unassembled WGS sequence"/>
</dbReference>
<accession>A0ABP8PCE3</accession>